<dbReference type="InterPro" id="IPR009057">
    <property type="entry name" value="Homeodomain-like_sf"/>
</dbReference>
<sequence>MPRVFIKGGVWRNTEDEILKAAVMKYGKNQWSRIASLLHRKSAKQCKARWYEWLDPSIKKTEWSREEEEKLLHLAKLMPTQWRTIAPIIGRTAAQCLEHYEYLLDQAQKKEEGEDGGDDPRKLKPGEIDPNPETKPARPDPKDMDEDELEMLSEARARLANTQGKKAKRKAREKQLEEARRLAALQKRRELRAAGINVPYRRRRKRGVDYNREIPFEKKPTLGFYDTSQEAFDPMDPDFKRLRQQSLDGELRSEKEAREKRKDREKLKKRKEDGIPTSMLQGGHPVPKRSKLVLPQPQISDQVNITYTRIHFKRAYMGGGEVSWELEQVVKLGKAASEVAREAGGDVDEGMASNALLSDYSSATPGLDLVARTARTPAAQTDRILQEAQNIIALTNVDTPLKGGLNTPLVESDFSGITPQRENIQTPNIVLSTPFRTPLDKSEFLPVSLPVLSMPNTWDMFGGATPGMQTPGLGKQMPLGTPMQTPLRDRLNINPEDTFDAPTDRFGMKNFQKEMKAELRKGLSSLPAPKNDYEIVVPEEESAGGEEKGLEEEHGGEWIEDQSDIDARKEAQQRAQREAEWKRRSQAIQRNLPRPTEVNLTILRPTSQEANLSDLQKAEELIKKEITTMLHYDALKSPLDPQIGKKKSASQAAGNLTAHLTYLEKNPYQQFDDEELEEAKGMLASEMQVVKQAMAHGDLSIEAYSQVWEECLSQVLFLPAQGRYTRANLASKKDRIESLEKRLEQNRQHMMREAKRAAKMEKKLKILTAGYQSRAQGLMKQLQDLYEQTEQAQLEWSTFAFLQEMEEKAIPRRLSSLRDDVARQEEREKELQLRYHQLAHDLSS</sequence>
<feature type="region of interest" description="Disordered" evidence="14">
    <location>
        <begin position="539"/>
        <end position="590"/>
    </location>
</feature>
<reference evidence="17" key="1">
    <citation type="submission" date="2020-11" db="EMBL/GenBank/DDBJ databases">
        <authorList>
            <person name="Tran Van P."/>
        </authorList>
    </citation>
    <scope>NUCLEOTIDE SEQUENCE</scope>
</reference>
<evidence type="ECO:0000256" key="7">
    <source>
        <dbReference type="ARBA" id="ARBA00023054"/>
    </source>
</evidence>
<feature type="coiled-coil region" evidence="13">
    <location>
        <begin position="726"/>
        <end position="841"/>
    </location>
</feature>
<name>A0A7R9A7G1_9CRUS</name>
<dbReference type="AlphaFoldDB" id="A0A7R9A7G1"/>
<evidence type="ECO:0000256" key="5">
    <source>
        <dbReference type="ARBA" id="ARBA00022737"/>
    </source>
</evidence>
<dbReference type="Proteomes" id="UP000677054">
    <property type="component" value="Unassembled WGS sequence"/>
</dbReference>
<dbReference type="CDD" id="cd11659">
    <property type="entry name" value="SANT_CDC5_II"/>
    <property type="match status" value="1"/>
</dbReference>
<dbReference type="InterPro" id="IPR021786">
    <property type="entry name" value="Cdc5p/Cef1_C"/>
</dbReference>
<dbReference type="InterPro" id="IPR047240">
    <property type="entry name" value="SANT_CDC5L_II"/>
</dbReference>
<feature type="domain" description="HTH myb-type" evidence="16">
    <location>
        <begin position="1"/>
        <end position="58"/>
    </location>
</feature>
<keyword evidence="4" id="KW-0747">Spliceosome</keyword>
<dbReference type="GO" id="GO:0000974">
    <property type="term" value="C:Prp19 complex"/>
    <property type="evidence" value="ECO:0007669"/>
    <property type="project" value="InterPro"/>
</dbReference>
<keyword evidence="3" id="KW-0507">mRNA processing</keyword>
<comment type="subcellular location">
    <subcellularLocation>
        <location evidence="1">Nucleus</location>
    </subcellularLocation>
</comment>
<evidence type="ECO:0000256" key="12">
    <source>
        <dbReference type="ARBA" id="ARBA00023306"/>
    </source>
</evidence>
<dbReference type="PANTHER" id="PTHR45885:SF1">
    <property type="entry name" value="CELL DIVISION CYCLE 5-LIKE PROTEIN"/>
    <property type="match status" value="1"/>
</dbReference>
<feature type="region of interest" description="Disordered" evidence="14">
    <location>
        <begin position="486"/>
        <end position="505"/>
    </location>
</feature>
<keyword evidence="11" id="KW-0539">Nucleus</keyword>
<evidence type="ECO:0000256" key="10">
    <source>
        <dbReference type="ARBA" id="ARBA00023204"/>
    </source>
</evidence>
<dbReference type="EMBL" id="CAJPEV010001541">
    <property type="protein sequence ID" value="CAG0893212.1"/>
    <property type="molecule type" value="Genomic_DNA"/>
</dbReference>
<feature type="compositionally biased region" description="Basic and acidic residues" evidence="14">
    <location>
        <begin position="565"/>
        <end position="583"/>
    </location>
</feature>
<dbReference type="PROSITE" id="PS51294">
    <property type="entry name" value="HTH_MYB"/>
    <property type="match status" value="2"/>
</dbReference>
<organism evidence="17">
    <name type="scientific">Darwinula stevensoni</name>
    <dbReference type="NCBI Taxonomy" id="69355"/>
    <lineage>
        <taxon>Eukaryota</taxon>
        <taxon>Metazoa</taxon>
        <taxon>Ecdysozoa</taxon>
        <taxon>Arthropoda</taxon>
        <taxon>Crustacea</taxon>
        <taxon>Oligostraca</taxon>
        <taxon>Ostracoda</taxon>
        <taxon>Podocopa</taxon>
        <taxon>Podocopida</taxon>
        <taxon>Darwinulocopina</taxon>
        <taxon>Darwinuloidea</taxon>
        <taxon>Darwinulidae</taxon>
        <taxon>Darwinula</taxon>
    </lineage>
</organism>
<feature type="compositionally biased region" description="Basic and acidic residues" evidence="14">
    <location>
        <begin position="249"/>
        <end position="274"/>
    </location>
</feature>
<dbReference type="InterPro" id="IPR017930">
    <property type="entry name" value="Myb_dom"/>
</dbReference>
<dbReference type="Pfam" id="PF13921">
    <property type="entry name" value="Myb_DNA-bind_6"/>
    <property type="match status" value="1"/>
</dbReference>
<dbReference type="PROSITE" id="PS50090">
    <property type="entry name" value="MYB_LIKE"/>
    <property type="match status" value="2"/>
</dbReference>
<dbReference type="EMBL" id="LR901058">
    <property type="protein sequence ID" value="CAD7247690.1"/>
    <property type="molecule type" value="Genomic_DNA"/>
</dbReference>
<evidence type="ECO:0000256" key="11">
    <source>
        <dbReference type="ARBA" id="ARBA00023242"/>
    </source>
</evidence>
<dbReference type="FunFam" id="1.10.10.60:FF:000091">
    <property type="entry name" value="CDC5 cell division cycle 5-like"/>
    <property type="match status" value="1"/>
</dbReference>
<evidence type="ECO:0000256" key="8">
    <source>
        <dbReference type="ARBA" id="ARBA00023125"/>
    </source>
</evidence>
<dbReference type="Pfam" id="PF11831">
    <property type="entry name" value="Myb_Cef"/>
    <property type="match status" value="1"/>
</dbReference>
<evidence type="ECO:0000256" key="14">
    <source>
        <dbReference type="SAM" id="MobiDB-lite"/>
    </source>
</evidence>
<accession>A0A7R9A7G1</accession>
<dbReference type="FunFam" id="1.10.10.60:FF:000021">
    <property type="entry name" value="CDC5 cell division cycle 5-like"/>
    <property type="match status" value="1"/>
</dbReference>
<evidence type="ECO:0000256" key="6">
    <source>
        <dbReference type="ARBA" id="ARBA00022763"/>
    </source>
</evidence>
<dbReference type="GO" id="GO:0000977">
    <property type="term" value="F:RNA polymerase II transcription regulatory region sequence-specific DNA binding"/>
    <property type="evidence" value="ECO:0007669"/>
    <property type="project" value="TreeGrafter"/>
</dbReference>
<dbReference type="Gene3D" id="1.10.10.60">
    <property type="entry name" value="Homeodomain-like"/>
    <property type="match status" value="2"/>
</dbReference>
<feature type="region of interest" description="Disordered" evidence="14">
    <location>
        <begin position="245"/>
        <end position="289"/>
    </location>
</feature>
<feature type="compositionally biased region" description="Basic and acidic residues" evidence="14">
    <location>
        <begin position="110"/>
        <end position="127"/>
    </location>
</feature>
<proteinExistence type="inferred from homology"/>
<dbReference type="CDD" id="cd00167">
    <property type="entry name" value="SANT"/>
    <property type="match status" value="1"/>
</dbReference>
<dbReference type="InterPro" id="IPR047242">
    <property type="entry name" value="CDC5L/Cef1"/>
</dbReference>
<keyword evidence="10" id="KW-0234">DNA repair</keyword>
<feature type="domain" description="Myb-like" evidence="15">
    <location>
        <begin position="3"/>
        <end position="54"/>
    </location>
</feature>
<dbReference type="SMART" id="SM00717">
    <property type="entry name" value="SANT"/>
    <property type="match status" value="2"/>
</dbReference>
<evidence type="ECO:0000256" key="4">
    <source>
        <dbReference type="ARBA" id="ARBA00022728"/>
    </source>
</evidence>
<feature type="compositionally biased region" description="Basic and acidic residues" evidence="14">
    <location>
        <begin position="545"/>
        <end position="557"/>
    </location>
</feature>
<evidence type="ECO:0000256" key="1">
    <source>
        <dbReference type="ARBA" id="ARBA00004123"/>
    </source>
</evidence>
<keyword evidence="5" id="KW-0677">Repeat</keyword>
<dbReference type="InterPro" id="IPR001005">
    <property type="entry name" value="SANT/Myb"/>
</dbReference>
<dbReference type="SUPFAM" id="SSF46689">
    <property type="entry name" value="Homeodomain-like"/>
    <property type="match status" value="1"/>
</dbReference>
<keyword evidence="8" id="KW-0238">DNA-binding</keyword>
<dbReference type="GO" id="GO:0000398">
    <property type="term" value="P:mRNA splicing, via spliceosome"/>
    <property type="evidence" value="ECO:0007669"/>
    <property type="project" value="InterPro"/>
</dbReference>
<dbReference type="GO" id="GO:0005681">
    <property type="term" value="C:spliceosomal complex"/>
    <property type="evidence" value="ECO:0007669"/>
    <property type="project" value="UniProtKB-KW"/>
</dbReference>
<keyword evidence="18" id="KW-1185">Reference proteome</keyword>
<keyword evidence="12" id="KW-0131">Cell cycle</keyword>
<evidence type="ECO:0000259" key="15">
    <source>
        <dbReference type="PROSITE" id="PS50090"/>
    </source>
</evidence>
<gene>
    <name evidence="17" type="ORF">DSTB1V02_LOCUS7515</name>
</gene>
<evidence type="ECO:0000256" key="13">
    <source>
        <dbReference type="SAM" id="Coils"/>
    </source>
</evidence>
<keyword evidence="7 13" id="KW-0175">Coiled coil</keyword>
<dbReference type="GO" id="GO:0000981">
    <property type="term" value="F:DNA-binding transcription factor activity, RNA polymerase II-specific"/>
    <property type="evidence" value="ECO:0007669"/>
    <property type="project" value="TreeGrafter"/>
</dbReference>
<dbReference type="OrthoDB" id="1410009at2759"/>
<feature type="domain" description="HTH myb-type" evidence="16">
    <location>
        <begin position="59"/>
        <end position="108"/>
    </location>
</feature>
<keyword evidence="9" id="KW-0508">mRNA splicing</keyword>
<evidence type="ECO:0000259" key="16">
    <source>
        <dbReference type="PROSITE" id="PS51294"/>
    </source>
</evidence>
<comment type="similarity">
    <text evidence="2">Belongs to the CEF1 family.</text>
</comment>
<evidence type="ECO:0000256" key="2">
    <source>
        <dbReference type="ARBA" id="ARBA00010506"/>
    </source>
</evidence>
<dbReference type="GO" id="GO:0006281">
    <property type="term" value="P:DNA repair"/>
    <property type="evidence" value="ECO:0007669"/>
    <property type="project" value="UniProtKB-KW"/>
</dbReference>
<protein>
    <submittedName>
        <fullName evidence="17">Uncharacterized protein</fullName>
    </submittedName>
</protein>
<feature type="domain" description="Myb-like" evidence="15">
    <location>
        <begin position="55"/>
        <end position="104"/>
    </location>
</feature>
<evidence type="ECO:0000256" key="3">
    <source>
        <dbReference type="ARBA" id="ARBA00022664"/>
    </source>
</evidence>
<evidence type="ECO:0000256" key="9">
    <source>
        <dbReference type="ARBA" id="ARBA00023187"/>
    </source>
</evidence>
<dbReference type="PANTHER" id="PTHR45885">
    <property type="entry name" value="CELL DIVISION CYCLE 5-LIKE PROTEIN"/>
    <property type="match status" value="1"/>
</dbReference>
<feature type="region of interest" description="Disordered" evidence="14">
    <location>
        <begin position="110"/>
        <end position="145"/>
    </location>
</feature>
<evidence type="ECO:0000313" key="17">
    <source>
        <dbReference type="EMBL" id="CAD7247690.1"/>
    </source>
</evidence>
<keyword evidence="6" id="KW-0227">DNA damage</keyword>
<evidence type="ECO:0000313" key="18">
    <source>
        <dbReference type="Proteomes" id="UP000677054"/>
    </source>
</evidence>